<feature type="domain" description="Glycosyltransferase 2-like" evidence="1">
    <location>
        <begin position="46"/>
        <end position="166"/>
    </location>
</feature>
<comment type="caution">
    <text evidence="2">The sequence shown here is derived from an EMBL/GenBank/DDBJ whole genome shotgun (WGS) entry which is preliminary data.</text>
</comment>
<dbReference type="PANTHER" id="PTHR22916">
    <property type="entry name" value="GLYCOSYLTRANSFERASE"/>
    <property type="match status" value="1"/>
</dbReference>
<name>A0A927ZWH8_SELRU</name>
<gene>
    <name evidence="2" type="ORF">E7201_00395</name>
</gene>
<dbReference type="EMBL" id="SVBY01000002">
    <property type="protein sequence ID" value="MBE6091629.1"/>
    <property type="molecule type" value="Genomic_DNA"/>
</dbReference>
<evidence type="ECO:0000313" key="3">
    <source>
        <dbReference type="Proteomes" id="UP000761380"/>
    </source>
</evidence>
<dbReference type="Pfam" id="PF00535">
    <property type="entry name" value="Glycos_transf_2"/>
    <property type="match status" value="1"/>
</dbReference>
<dbReference type="GO" id="GO:0016758">
    <property type="term" value="F:hexosyltransferase activity"/>
    <property type="evidence" value="ECO:0007669"/>
    <property type="project" value="UniProtKB-ARBA"/>
</dbReference>
<protein>
    <submittedName>
        <fullName evidence="2">Glycosyltransferase family 2 protein</fullName>
    </submittedName>
</protein>
<dbReference type="Proteomes" id="UP000761380">
    <property type="component" value="Unassembled WGS sequence"/>
</dbReference>
<dbReference type="InterPro" id="IPR029044">
    <property type="entry name" value="Nucleotide-diphossugar_trans"/>
</dbReference>
<dbReference type="PANTHER" id="PTHR22916:SF3">
    <property type="entry name" value="UDP-GLCNAC:BETAGAL BETA-1,3-N-ACETYLGLUCOSAMINYLTRANSFERASE-LIKE PROTEIN 1"/>
    <property type="match status" value="1"/>
</dbReference>
<dbReference type="Gene3D" id="3.90.550.10">
    <property type="entry name" value="Spore Coat Polysaccharide Biosynthesis Protein SpsA, Chain A"/>
    <property type="match status" value="1"/>
</dbReference>
<sequence>MIYSDEHIAKIRDFDFFKKDRLDCMNDGLRTVKAWGEYREIKPYISFVVTTYKRPLLLKCMLESIISQNYNDCEIIVVDNECADVSEDTETQKIIKDLNNPKIVYFRNIDPMIARMDRAASLAKGEWICFCHDDDILASNHLETMLPIIKEHPEIKFLSCGYRMFYDEEFDKVVYNGFIANNWHEGVCRESCLEECAFFRQGGWTGALIKRQLYEEMGGMPKVQCGCGDQIMCCKFIYHYDGFYRLRAPLYFYRISKNQIASSEDNWFNTYVSQYFFSRYMLMRMNKLPKVDYEQLCLAFVLQMMKSTEKTWGFKFDYHRYAEKCNVKILDDDNMINCYVRKWEGYEKEITQEKEQSGFEIYLDKVAKNPY</sequence>
<organism evidence="2 3">
    <name type="scientific">Selenomonas ruminantium</name>
    <dbReference type="NCBI Taxonomy" id="971"/>
    <lineage>
        <taxon>Bacteria</taxon>
        <taxon>Bacillati</taxon>
        <taxon>Bacillota</taxon>
        <taxon>Negativicutes</taxon>
        <taxon>Selenomonadales</taxon>
        <taxon>Selenomonadaceae</taxon>
        <taxon>Selenomonas</taxon>
    </lineage>
</organism>
<dbReference type="CDD" id="cd00761">
    <property type="entry name" value="Glyco_tranf_GTA_type"/>
    <property type="match status" value="1"/>
</dbReference>
<dbReference type="AlphaFoldDB" id="A0A927ZWH8"/>
<evidence type="ECO:0000313" key="2">
    <source>
        <dbReference type="EMBL" id="MBE6091629.1"/>
    </source>
</evidence>
<accession>A0A927ZWH8</accession>
<dbReference type="SUPFAM" id="SSF53448">
    <property type="entry name" value="Nucleotide-diphospho-sugar transferases"/>
    <property type="match status" value="1"/>
</dbReference>
<evidence type="ECO:0000259" key="1">
    <source>
        <dbReference type="Pfam" id="PF00535"/>
    </source>
</evidence>
<reference evidence="2" key="1">
    <citation type="submission" date="2019-04" db="EMBL/GenBank/DDBJ databases">
        <title>Evolution of Biomass-Degrading Anaerobic Consortia Revealed by Metagenomics.</title>
        <authorList>
            <person name="Peng X."/>
        </authorList>
    </citation>
    <scope>NUCLEOTIDE SEQUENCE</scope>
    <source>
        <strain evidence="2">SIG240</strain>
    </source>
</reference>
<proteinExistence type="predicted"/>
<dbReference type="InterPro" id="IPR001173">
    <property type="entry name" value="Glyco_trans_2-like"/>
</dbReference>